<dbReference type="EMBL" id="OVEO01000006">
    <property type="protein sequence ID" value="SPQ96836.1"/>
    <property type="molecule type" value="Genomic_DNA"/>
</dbReference>
<evidence type="ECO:0000313" key="3">
    <source>
        <dbReference type="Proteomes" id="UP000290189"/>
    </source>
</evidence>
<feature type="transmembrane region" description="Helical" evidence="1">
    <location>
        <begin position="151"/>
        <end position="170"/>
    </location>
</feature>
<keyword evidence="2" id="KW-0496">Mitochondrion</keyword>
<sequence length="216" mass="23665">MPTPNPQTILHRKRRRVRSLHGQVHQYCYEVGEVTPYDELSRSGAFSQRLMKQFADYPVQKTSSLLADRRSFFATATSFSLTPMVEKVALNVMLPFRAATMDPSFVFESPASCSSSLKDQPKSNARVAQKLALAAVSNGISSVALTKSVPVTGTLLLAGSGYYGLKSLMFDNAKRRKTAKSKARSRRSAKLLQSTGATTVPSLLVAFAITMFVLCF</sequence>
<geneLocation type="mitochondrion" evidence="2"/>
<dbReference type="Proteomes" id="UP000290189">
    <property type="component" value="Unassembled WGS sequence"/>
</dbReference>
<gene>
    <name evidence="2" type="ORF">PLBR_LOCUS4051</name>
</gene>
<evidence type="ECO:0000256" key="1">
    <source>
        <dbReference type="SAM" id="Phobius"/>
    </source>
</evidence>
<accession>A0A3P3Y9I7</accession>
<feature type="transmembrane region" description="Helical" evidence="1">
    <location>
        <begin position="191"/>
        <end position="214"/>
    </location>
</feature>
<name>A0A3P3Y9I7_PLABS</name>
<evidence type="ECO:0000313" key="2">
    <source>
        <dbReference type="EMBL" id="SPQ96836.1"/>
    </source>
</evidence>
<keyword evidence="1" id="KW-0812">Transmembrane</keyword>
<keyword evidence="1" id="KW-0472">Membrane</keyword>
<dbReference type="AlphaFoldDB" id="A0A3P3Y9I7"/>
<protein>
    <submittedName>
        <fullName evidence="2">Uncharacterized protein</fullName>
    </submittedName>
</protein>
<keyword evidence="1" id="KW-1133">Transmembrane helix</keyword>
<proteinExistence type="predicted"/>
<reference evidence="2 3" key="1">
    <citation type="submission" date="2018-03" db="EMBL/GenBank/DDBJ databases">
        <authorList>
            <person name="Fogelqvist J."/>
        </authorList>
    </citation>
    <scope>NUCLEOTIDE SEQUENCE [LARGE SCALE GENOMIC DNA]</scope>
</reference>
<organism evidence="2 3">
    <name type="scientific">Plasmodiophora brassicae</name>
    <name type="common">Clubroot disease agent</name>
    <dbReference type="NCBI Taxonomy" id="37360"/>
    <lineage>
        <taxon>Eukaryota</taxon>
        <taxon>Sar</taxon>
        <taxon>Rhizaria</taxon>
        <taxon>Endomyxa</taxon>
        <taxon>Phytomyxea</taxon>
        <taxon>Plasmodiophorida</taxon>
        <taxon>Plasmodiophoridae</taxon>
        <taxon>Plasmodiophora</taxon>
    </lineage>
</organism>